<proteinExistence type="inferred from homology"/>
<sequence length="237" mass="26199">MFTVERPGNVQCVMIGSALSSLFRRAKISRIWSRCSHRIGGHSGSYSARPAAPGLLRRVTCACGVLGHVRRPRSSCYAYPFRTDSIGQTHSSFLSGKDGVYSCTAGLCRSTDSSDGKLDALSFDTMVEDILESLLDFFEQLGDEEDVHEDFDVTYSSGVLTVKFGPNHGTYVINKQTPNKQIWLSSPTSGPKRYDFTGDDWVYSHDGVPMLHLLSEEVSRIIGKDLNIYKVIKVKGT</sequence>
<dbReference type="PROSITE" id="PS01344">
    <property type="entry name" value="FRATAXIN_1"/>
    <property type="match status" value="1"/>
</dbReference>
<protein>
    <recommendedName>
        <fullName evidence="3">ferroxidase</fullName>
        <ecNumber evidence="3">1.16.3.1</ecNumber>
    </recommendedName>
</protein>
<dbReference type="SMART" id="SM01219">
    <property type="entry name" value="Frataxin_Cyay"/>
    <property type="match status" value="1"/>
</dbReference>
<dbReference type="GO" id="GO:0008199">
    <property type="term" value="F:ferric iron binding"/>
    <property type="evidence" value="ECO:0007669"/>
    <property type="project" value="InterPro"/>
</dbReference>
<dbReference type="GO" id="GO:0006826">
    <property type="term" value="P:iron ion transport"/>
    <property type="evidence" value="ECO:0007669"/>
    <property type="project" value="UniProtKB-KW"/>
</dbReference>
<dbReference type="PROSITE" id="PS50810">
    <property type="entry name" value="FRATAXIN_2"/>
    <property type="match status" value="1"/>
</dbReference>
<dbReference type="NCBIfam" id="TIGR03422">
    <property type="entry name" value="mito_frataxin"/>
    <property type="match status" value="1"/>
</dbReference>
<reference evidence="15" key="1">
    <citation type="submission" date="2025-08" db="UniProtKB">
        <authorList>
            <consortium name="RefSeq"/>
        </authorList>
    </citation>
    <scope>IDENTIFICATION</scope>
</reference>
<dbReference type="AlphaFoldDB" id="A0A8B7ZXA7"/>
<dbReference type="InterPro" id="IPR020895">
    <property type="entry name" value="Frataxin_CS"/>
</dbReference>
<dbReference type="Gene3D" id="3.30.920.10">
    <property type="entry name" value="Frataxin/CyaY"/>
    <property type="match status" value="1"/>
</dbReference>
<dbReference type="OrthoDB" id="1897642at2759"/>
<dbReference type="RefSeq" id="XP_022108181.1">
    <property type="nucleotide sequence ID" value="XM_022252489.1"/>
</dbReference>
<dbReference type="Pfam" id="PF01491">
    <property type="entry name" value="Frataxin_Cyay"/>
    <property type="match status" value="1"/>
</dbReference>
<dbReference type="NCBIfam" id="TIGR03421">
    <property type="entry name" value="FeS_CyaY"/>
    <property type="match status" value="1"/>
</dbReference>
<keyword evidence="7" id="KW-0809">Transit peptide</keyword>
<comment type="subcellular location">
    <subcellularLocation>
        <location evidence="1">Mitochondrion</location>
    </subcellularLocation>
</comment>
<dbReference type="GO" id="GO:0051537">
    <property type="term" value="F:2 iron, 2 sulfur cluster binding"/>
    <property type="evidence" value="ECO:0007669"/>
    <property type="project" value="TreeGrafter"/>
</dbReference>
<dbReference type="PANTHER" id="PTHR16821">
    <property type="entry name" value="FRATAXIN"/>
    <property type="match status" value="1"/>
</dbReference>
<dbReference type="GO" id="GO:0034986">
    <property type="term" value="F:iron chaperone activity"/>
    <property type="evidence" value="ECO:0007669"/>
    <property type="project" value="TreeGrafter"/>
</dbReference>
<dbReference type="PRINTS" id="PR00904">
    <property type="entry name" value="FRATAXIN"/>
</dbReference>
<keyword evidence="14" id="KW-1185">Reference proteome</keyword>
<organism evidence="14 15">
    <name type="scientific">Acanthaster planci</name>
    <name type="common">Crown-of-thorns starfish</name>
    <dbReference type="NCBI Taxonomy" id="133434"/>
    <lineage>
        <taxon>Eukaryota</taxon>
        <taxon>Metazoa</taxon>
        <taxon>Echinodermata</taxon>
        <taxon>Eleutherozoa</taxon>
        <taxon>Asterozoa</taxon>
        <taxon>Asteroidea</taxon>
        <taxon>Valvatacea</taxon>
        <taxon>Valvatida</taxon>
        <taxon>Acanthasteridae</taxon>
        <taxon>Acanthaster</taxon>
    </lineage>
</organism>
<evidence type="ECO:0000313" key="14">
    <source>
        <dbReference type="Proteomes" id="UP000694845"/>
    </source>
</evidence>
<evidence type="ECO:0000256" key="12">
    <source>
        <dbReference type="ARBA" id="ARBA00023133"/>
    </source>
</evidence>
<keyword evidence="11" id="KW-0496">Mitochondrion</keyword>
<evidence type="ECO:0000256" key="10">
    <source>
        <dbReference type="ARBA" id="ARBA00023065"/>
    </source>
</evidence>
<evidence type="ECO:0000256" key="11">
    <source>
        <dbReference type="ARBA" id="ARBA00023128"/>
    </source>
</evidence>
<evidence type="ECO:0000256" key="2">
    <source>
        <dbReference type="ARBA" id="ARBA00008183"/>
    </source>
</evidence>
<dbReference type="InterPro" id="IPR017789">
    <property type="entry name" value="Frataxin"/>
</dbReference>
<keyword evidence="12" id="KW-0350">Heme biosynthesis</keyword>
<evidence type="ECO:0000256" key="6">
    <source>
        <dbReference type="ARBA" id="ARBA00022496"/>
    </source>
</evidence>
<keyword evidence="10" id="KW-0406">Ion transport</keyword>
<dbReference type="EC" id="1.16.3.1" evidence="3"/>
<dbReference type="GeneID" id="110988710"/>
<evidence type="ECO:0000256" key="8">
    <source>
        <dbReference type="ARBA" id="ARBA00023002"/>
    </source>
</evidence>
<comment type="similarity">
    <text evidence="2">Belongs to the frataxin family.</text>
</comment>
<comment type="catalytic activity">
    <reaction evidence="13">
        <text>4 Fe(2+) + O2 + 4 H(+) = 4 Fe(3+) + 2 H2O</text>
        <dbReference type="Rhea" id="RHEA:11148"/>
        <dbReference type="ChEBI" id="CHEBI:15377"/>
        <dbReference type="ChEBI" id="CHEBI:15378"/>
        <dbReference type="ChEBI" id="CHEBI:15379"/>
        <dbReference type="ChEBI" id="CHEBI:29033"/>
        <dbReference type="ChEBI" id="CHEBI:29034"/>
        <dbReference type="EC" id="1.16.3.1"/>
    </reaction>
</comment>
<dbReference type="SUPFAM" id="SSF55387">
    <property type="entry name" value="Frataxin/Nqo15-like"/>
    <property type="match status" value="1"/>
</dbReference>
<name>A0A8B7ZXA7_ACAPL</name>
<gene>
    <name evidence="15" type="primary">LOC110988710</name>
</gene>
<dbReference type="Proteomes" id="UP000694845">
    <property type="component" value="Unplaced"/>
</dbReference>
<dbReference type="InterPro" id="IPR036524">
    <property type="entry name" value="Frataxin/CyaY_sf"/>
</dbReference>
<evidence type="ECO:0000256" key="5">
    <source>
        <dbReference type="ARBA" id="ARBA00022448"/>
    </source>
</evidence>
<dbReference type="GO" id="GO:0004322">
    <property type="term" value="F:ferroxidase activity"/>
    <property type="evidence" value="ECO:0007669"/>
    <property type="project" value="UniProtKB-EC"/>
</dbReference>
<evidence type="ECO:0000256" key="13">
    <source>
        <dbReference type="ARBA" id="ARBA00047990"/>
    </source>
</evidence>
<dbReference type="CDD" id="cd00503">
    <property type="entry name" value="Frataxin"/>
    <property type="match status" value="1"/>
</dbReference>
<dbReference type="InterPro" id="IPR002908">
    <property type="entry name" value="Frataxin/CyaY"/>
</dbReference>
<dbReference type="PANTHER" id="PTHR16821:SF2">
    <property type="entry name" value="FRATAXIN, MITOCHONDRIAL"/>
    <property type="match status" value="1"/>
</dbReference>
<evidence type="ECO:0000256" key="1">
    <source>
        <dbReference type="ARBA" id="ARBA00004173"/>
    </source>
</evidence>
<dbReference type="GO" id="GO:0016226">
    <property type="term" value="P:iron-sulfur cluster assembly"/>
    <property type="evidence" value="ECO:0007669"/>
    <property type="project" value="InterPro"/>
</dbReference>
<dbReference type="GO" id="GO:0006783">
    <property type="term" value="P:heme biosynthetic process"/>
    <property type="evidence" value="ECO:0007669"/>
    <property type="project" value="UniProtKB-KW"/>
</dbReference>
<keyword evidence="4" id="KW-0409">Iron storage</keyword>
<keyword evidence="8" id="KW-0560">Oxidoreductase</keyword>
<keyword evidence="9" id="KW-0408">Iron</keyword>
<evidence type="ECO:0000256" key="3">
    <source>
        <dbReference type="ARBA" id="ARBA00013107"/>
    </source>
</evidence>
<accession>A0A8B7ZXA7</accession>
<evidence type="ECO:0000256" key="9">
    <source>
        <dbReference type="ARBA" id="ARBA00023004"/>
    </source>
</evidence>
<dbReference type="GO" id="GO:0006879">
    <property type="term" value="P:intracellular iron ion homeostasis"/>
    <property type="evidence" value="ECO:0007669"/>
    <property type="project" value="UniProtKB-KW"/>
</dbReference>
<dbReference type="FunFam" id="3.30.920.10:FF:000002">
    <property type="entry name" value="Frataxin, mitochondrial"/>
    <property type="match status" value="1"/>
</dbReference>
<dbReference type="GO" id="GO:0008198">
    <property type="term" value="F:ferrous iron binding"/>
    <property type="evidence" value="ECO:0007669"/>
    <property type="project" value="TreeGrafter"/>
</dbReference>
<evidence type="ECO:0000256" key="4">
    <source>
        <dbReference type="ARBA" id="ARBA00022434"/>
    </source>
</evidence>
<dbReference type="KEGG" id="aplc:110988710"/>
<evidence type="ECO:0000313" key="15">
    <source>
        <dbReference type="RefSeq" id="XP_022108181.1"/>
    </source>
</evidence>
<evidence type="ECO:0000256" key="7">
    <source>
        <dbReference type="ARBA" id="ARBA00022946"/>
    </source>
</evidence>
<keyword evidence="5" id="KW-0813">Transport</keyword>
<dbReference type="GO" id="GO:0005739">
    <property type="term" value="C:mitochondrion"/>
    <property type="evidence" value="ECO:0007669"/>
    <property type="project" value="UniProtKB-SubCell"/>
</dbReference>
<keyword evidence="6" id="KW-0410">Iron transport</keyword>